<evidence type="ECO:0000313" key="2">
    <source>
        <dbReference type="EMBL" id="QVT79919.1"/>
    </source>
</evidence>
<evidence type="ECO:0000313" key="3">
    <source>
        <dbReference type="Proteomes" id="UP000679307"/>
    </source>
</evidence>
<protein>
    <recommendedName>
        <fullName evidence="4">MoaD/ThiS family protein</fullName>
    </recommendedName>
</protein>
<reference evidence="2 3" key="1">
    <citation type="submission" date="2021-05" db="EMBL/GenBank/DDBJ databases">
        <title>Complete genome of Nocardioides aquaticus KCTC 9944T isolated from meromictic and hypersaline Ekho Lake, Antarctica.</title>
        <authorList>
            <person name="Hwang K."/>
            <person name="Kim K.M."/>
            <person name="Choe H."/>
        </authorList>
    </citation>
    <scope>NUCLEOTIDE SEQUENCE [LARGE SCALE GENOMIC DNA]</scope>
    <source>
        <strain evidence="2 3">KCTC 9944</strain>
    </source>
</reference>
<feature type="region of interest" description="Disordered" evidence="1">
    <location>
        <begin position="42"/>
        <end position="77"/>
    </location>
</feature>
<gene>
    <name evidence="2" type="ORF">ENKNEFLB_02309</name>
</gene>
<sequence length="130" mass="14232">MSIDVTVRDETTAGDLLQELALQLASERLTVAELIRSRVETEARAHQASRGTTPYQGLVQPVPHEQNLNAARPPTRIDPERQVEVALDAFSRGRVLVLVDDRQVTELGDEVVLRPGSAVTFLRLTPLVGG</sequence>
<dbReference type="Proteomes" id="UP000679307">
    <property type="component" value="Chromosome"/>
</dbReference>
<evidence type="ECO:0008006" key="4">
    <source>
        <dbReference type="Google" id="ProtNLM"/>
    </source>
</evidence>
<proteinExistence type="predicted"/>
<organism evidence="2 3">
    <name type="scientific">Nocardioides aquaticus</name>
    <dbReference type="NCBI Taxonomy" id="160826"/>
    <lineage>
        <taxon>Bacteria</taxon>
        <taxon>Bacillati</taxon>
        <taxon>Actinomycetota</taxon>
        <taxon>Actinomycetes</taxon>
        <taxon>Propionibacteriales</taxon>
        <taxon>Nocardioidaceae</taxon>
        <taxon>Nocardioides</taxon>
    </lineage>
</organism>
<name>A0ABX8EHC6_9ACTN</name>
<accession>A0ABX8EHC6</accession>
<dbReference type="EMBL" id="CP075371">
    <property type="protein sequence ID" value="QVT79919.1"/>
    <property type="molecule type" value="Genomic_DNA"/>
</dbReference>
<evidence type="ECO:0000256" key="1">
    <source>
        <dbReference type="SAM" id="MobiDB-lite"/>
    </source>
</evidence>
<dbReference type="RefSeq" id="WP_214055560.1">
    <property type="nucleotide sequence ID" value="NZ_BAAAHS010000044.1"/>
</dbReference>
<keyword evidence="3" id="KW-1185">Reference proteome</keyword>